<dbReference type="PROSITE" id="PS51352">
    <property type="entry name" value="THIOREDOXIN_2"/>
    <property type="match status" value="1"/>
</dbReference>
<dbReference type="PROSITE" id="PS51257">
    <property type="entry name" value="PROKAR_LIPOPROTEIN"/>
    <property type="match status" value="1"/>
</dbReference>
<accession>A0A9D1ZGS8</accession>
<feature type="signal peptide" evidence="5">
    <location>
        <begin position="1"/>
        <end position="22"/>
    </location>
</feature>
<comment type="subcellular location">
    <subcellularLocation>
        <location evidence="1">Cell envelope</location>
    </subcellularLocation>
</comment>
<dbReference type="CDD" id="cd02966">
    <property type="entry name" value="TlpA_like_family"/>
    <property type="match status" value="1"/>
</dbReference>
<feature type="chain" id="PRO_5038800774" evidence="5">
    <location>
        <begin position="23"/>
        <end position="372"/>
    </location>
</feature>
<keyword evidence="3" id="KW-1015">Disulfide bond</keyword>
<dbReference type="InterPro" id="IPR000866">
    <property type="entry name" value="AhpC/TSA"/>
</dbReference>
<reference evidence="7" key="1">
    <citation type="journal article" date="2021" name="PeerJ">
        <title>Extensive microbial diversity within the chicken gut microbiome revealed by metagenomics and culture.</title>
        <authorList>
            <person name="Gilroy R."/>
            <person name="Ravi A."/>
            <person name="Getino M."/>
            <person name="Pursley I."/>
            <person name="Horton D.L."/>
            <person name="Alikhan N.F."/>
            <person name="Baker D."/>
            <person name="Gharbi K."/>
            <person name="Hall N."/>
            <person name="Watson M."/>
            <person name="Adriaenssens E.M."/>
            <person name="Foster-Nyarko E."/>
            <person name="Jarju S."/>
            <person name="Secka A."/>
            <person name="Antonio M."/>
            <person name="Oren A."/>
            <person name="Chaudhuri R.R."/>
            <person name="La Ragione R."/>
            <person name="Hildebrand F."/>
            <person name="Pallen M.J."/>
        </authorList>
    </citation>
    <scope>NUCLEOTIDE SEQUENCE</scope>
    <source>
        <strain evidence="7">Gambia2-208</strain>
    </source>
</reference>
<keyword evidence="2" id="KW-0201">Cytochrome c-type biogenesis</keyword>
<dbReference type="GO" id="GO:0016209">
    <property type="term" value="F:antioxidant activity"/>
    <property type="evidence" value="ECO:0007669"/>
    <property type="project" value="InterPro"/>
</dbReference>
<dbReference type="PANTHER" id="PTHR42852">
    <property type="entry name" value="THIOL:DISULFIDE INTERCHANGE PROTEIN DSBE"/>
    <property type="match status" value="1"/>
</dbReference>
<dbReference type="Pfam" id="PF00578">
    <property type="entry name" value="AhpC-TSA"/>
    <property type="match status" value="1"/>
</dbReference>
<evidence type="ECO:0000313" key="8">
    <source>
        <dbReference type="Proteomes" id="UP000886851"/>
    </source>
</evidence>
<protein>
    <submittedName>
        <fullName evidence="7">TlpA family protein disulfide reductase</fullName>
    </submittedName>
</protein>
<feature type="domain" description="Thioredoxin" evidence="6">
    <location>
        <begin position="237"/>
        <end position="372"/>
    </location>
</feature>
<keyword evidence="4" id="KW-0676">Redox-active center</keyword>
<dbReference type="AlphaFoldDB" id="A0A9D1ZGS8"/>
<dbReference type="InterPro" id="IPR036249">
    <property type="entry name" value="Thioredoxin-like_sf"/>
</dbReference>
<proteinExistence type="predicted"/>
<evidence type="ECO:0000256" key="1">
    <source>
        <dbReference type="ARBA" id="ARBA00004196"/>
    </source>
</evidence>
<dbReference type="InterPro" id="IPR050553">
    <property type="entry name" value="Thioredoxin_ResA/DsbE_sf"/>
</dbReference>
<dbReference type="Gene3D" id="3.40.30.10">
    <property type="entry name" value="Glutaredoxin"/>
    <property type="match status" value="1"/>
</dbReference>
<evidence type="ECO:0000256" key="2">
    <source>
        <dbReference type="ARBA" id="ARBA00022748"/>
    </source>
</evidence>
<name>A0A9D1ZGS8_9BACE</name>
<sequence length="372" mass="42519">MKNCIITWTSVVLLLTACQANAPRETSLSGTLTGLPNDTLLVSSRFVDDIKDEHMRTDIIVCQQGTFSLPIEKDSLPVRITLYPLKQKKQQEIEVVVLPGESVKVTGSVDSYQVKGSAFYQTYLDSEKLWQPYLDKIAQAEAQADSMQAAGVDRDSISNFRMAYYDYYQDMDKAILEYIHEHSGEDAALYLCYKKGITGHNDSPLHDLSDQVKSGPLAPLYQKLVQIGQEQENKKEVLNGENAPDFTLKDLQGHDFTLSSLRGKYVILDFWGSWCIWCIKGFPELKEHYAKYKDKLEVVAICCHDTEDRWRKAVERYKLPWVNVFDHNEHGEITRAYNVQHFPTKVLIDPEGKIVQVDFSYNLLNDLLGHRP</sequence>
<keyword evidence="5" id="KW-0732">Signal</keyword>
<dbReference type="GO" id="GO:0017004">
    <property type="term" value="P:cytochrome complex assembly"/>
    <property type="evidence" value="ECO:0007669"/>
    <property type="project" value="UniProtKB-KW"/>
</dbReference>
<dbReference type="EMBL" id="DXCV01000033">
    <property type="protein sequence ID" value="HIY87890.1"/>
    <property type="molecule type" value="Genomic_DNA"/>
</dbReference>
<evidence type="ECO:0000259" key="6">
    <source>
        <dbReference type="PROSITE" id="PS51352"/>
    </source>
</evidence>
<dbReference type="GO" id="GO:0030313">
    <property type="term" value="C:cell envelope"/>
    <property type="evidence" value="ECO:0007669"/>
    <property type="project" value="UniProtKB-SubCell"/>
</dbReference>
<dbReference type="SUPFAM" id="SSF52833">
    <property type="entry name" value="Thioredoxin-like"/>
    <property type="match status" value="1"/>
</dbReference>
<reference evidence="7" key="2">
    <citation type="submission" date="2021-04" db="EMBL/GenBank/DDBJ databases">
        <authorList>
            <person name="Gilroy R."/>
        </authorList>
    </citation>
    <scope>NUCLEOTIDE SEQUENCE</scope>
    <source>
        <strain evidence="7">Gambia2-208</strain>
    </source>
</reference>
<evidence type="ECO:0000256" key="4">
    <source>
        <dbReference type="ARBA" id="ARBA00023284"/>
    </source>
</evidence>
<evidence type="ECO:0000256" key="5">
    <source>
        <dbReference type="SAM" id="SignalP"/>
    </source>
</evidence>
<dbReference type="Proteomes" id="UP000886851">
    <property type="component" value="Unassembled WGS sequence"/>
</dbReference>
<evidence type="ECO:0000313" key="7">
    <source>
        <dbReference type="EMBL" id="HIY87890.1"/>
    </source>
</evidence>
<dbReference type="PANTHER" id="PTHR42852:SF6">
    <property type="entry name" value="THIOL:DISULFIDE INTERCHANGE PROTEIN DSBE"/>
    <property type="match status" value="1"/>
</dbReference>
<dbReference type="GO" id="GO:0016491">
    <property type="term" value="F:oxidoreductase activity"/>
    <property type="evidence" value="ECO:0007669"/>
    <property type="project" value="InterPro"/>
</dbReference>
<organism evidence="7 8">
    <name type="scientific">Candidatus Bacteroides pullicola</name>
    <dbReference type="NCBI Taxonomy" id="2838475"/>
    <lineage>
        <taxon>Bacteria</taxon>
        <taxon>Pseudomonadati</taxon>
        <taxon>Bacteroidota</taxon>
        <taxon>Bacteroidia</taxon>
        <taxon>Bacteroidales</taxon>
        <taxon>Bacteroidaceae</taxon>
        <taxon>Bacteroides</taxon>
    </lineage>
</organism>
<dbReference type="InterPro" id="IPR013766">
    <property type="entry name" value="Thioredoxin_domain"/>
</dbReference>
<gene>
    <name evidence="7" type="ORF">H9824_04180</name>
</gene>
<evidence type="ECO:0000256" key="3">
    <source>
        <dbReference type="ARBA" id="ARBA00023157"/>
    </source>
</evidence>
<comment type="caution">
    <text evidence="7">The sequence shown here is derived from an EMBL/GenBank/DDBJ whole genome shotgun (WGS) entry which is preliminary data.</text>
</comment>